<evidence type="ECO:0000256" key="4">
    <source>
        <dbReference type="RuleBase" id="RU361277"/>
    </source>
</evidence>
<evidence type="ECO:0000313" key="7">
    <source>
        <dbReference type="Proteomes" id="UP001597079"/>
    </source>
</evidence>
<dbReference type="Gene3D" id="3.40.50.720">
    <property type="entry name" value="NAD(P)-binding Rossmann-like Domain"/>
    <property type="match status" value="1"/>
</dbReference>
<gene>
    <name evidence="6" type="ORF">ACFSB2_04805</name>
</gene>
<dbReference type="InterPro" id="IPR002328">
    <property type="entry name" value="ADH_Zn_CS"/>
</dbReference>
<dbReference type="InterPro" id="IPR036291">
    <property type="entry name" value="NAD(P)-bd_dom_sf"/>
</dbReference>
<evidence type="ECO:0000256" key="3">
    <source>
        <dbReference type="ARBA" id="ARBA00023002"/>
    </source>
</evidence>
<dbReference type="Proteomes" id="UP001597079">
    <property type="component" value="Unassembled WGS sequence"/>
</dbReference>
<dbReference type="PROSITE" id="PS00065">
    <property type="entry name" value="D_2_HYDROXYACID_DH_1"/>
    <property type="match status" value="1"/>
</dbReference>
<dbReference type="EMBL" id="JBHUCX010000014">
    <property type="protein sequence ID" value="MFD1674029.1"/>
    <property type="molecule type" value="Genomic_DNA"/>
</dbReference>
<keyword evidence="1 4" id="KW-0479">Metal-binding</keyword>
<comment type="caution">
    <text evidence="6">The sequence shown here is derived from an EMBL/GenBank/DDBJ whole genome shotgun (WGS) entry which is preliminary data.</text>
</comment>
<dbReference type="Pfam" id="PF00107">
    <property type="entry name" value="ADH_zinc_N"/>
    <property type="match status" value="1"/>
</dbReference>
<proteinExistence type="inferred from homology"/>
<keyword evidence="3" id="KW-0560">Oxidoreductase</keyword>
<comment type="similarity">
    <text evidence="4">Belongs to the zinc-containing alcohol dehydrogenase family.</text>
</comment>
<dbReference type="RefSeq" id="WP_377941707.1">
    <property type="nucleotide sequence ID" value="NZ_JBHUCX010000014.1"/>
</dbReference>
<reference evidence="7" key="1">
    <citation type="journal article" date="2019" name="Int. J. Syst. Evol. Microbiol.">
        <title>The Global Catalogue of Microorganisms (GCM) 10K type strain sequencing project: providing services to taxonomists for standard genome sequencing and annotation.</title>
        <authorList>
            <consortium name="The Broad Institute Genomics Platform"/>
            <consortium name="The Broad Institute Genome Sequencing Center for Infectious Disease"/>
            <person name="Wu L."/>
            <person name="Ma J."/>
        </authorList>
    </citation>
    <scope>NUCLEOTIDE SEQUENCE [LARGE SCALE GENOMIC DNA]</scope>
    <source>
        <strain evidence="7">CGMCC 1.12286</strain>
    </source>
</reference>
<name>A0ABW4JD82_9BACL</name>
<dbReference type="SUPFAM" id="SSF50129">
    <property type="entry name" value="GroES-like"/>
    <property type="match status" value="1"/>
</dbReference>
<evidence type="ECO:0000256" key="2">
    <source>
        <dbReference type="ARBA" id="ARBA00022833"/>
    </source>
</evidence>
<protein>
    <submittedName>
        <fullName evidence="6">Galactitol-1-phosphate 5-dehydrogenase</fullName>
    </submittedName>
</protein>
<keyword evidence="7" id="KW-1185">Reference proteome</keyword>
<dbReference type="InterPro" id="IPR011032">
    <property type="entry name" value="GroES-like_sf"/>
</dbReference>
<keyword evidence="2 4" id="KW-0862">Zinc</keyword>
<evidence type="ECO:0000256" key="1">
    <source>
        <dbReference type="ARBA" id="ARBA00022723"/>
    </source>
</evidence>
<dbReference type="InterPro" id="IPR020843">
    <property type="entry name" value="ER"/>
</dbReference>
<dbReference type="Gene3D" id="3.90.180.10">
    <property type="entry name" value="Medium-chain alcohol dehydrogenases, catalytic domain"/>
    <property type="match status" value="1"/>
</dbReference>
<dbReference type="PROSITE" id="PS00059">
    <property type="entry name" value="ADH_ZINC"/>
    <property type="match status" value="1"/>
</dbReference>
<feature type="domain" description="Enoyl reductase (ER)" evidence="5">
    <location>
        <begin position="11"/>
        <end position="347"/>
    </location>
</feature>
<dbReference type="InterPro" id="IPR050129">
    <property type="entry name" value="Zn_alcohol_dh"/>
</dbReference>
<evidence type="ECO:0000313" key="6">
    <source>
        <dbReference type="EMBL" id="MFD1674029.1"/>
    </source>
</evidence>
<dbReference type="PANTHER" id="PTHR43401">
    <property type="entry name" value="L-THREONINE 3-DEHYDROGENASE"/>
    <property type="match status" value="1"/>
</dbReference>
<comment type="cofactor">
    <cofactor evidence="4">
        <name>Zn(2+)</name>
        <dbReference type="ChEBI" id="CHEBI:29105"/>
    </cofactor>
</comment>
<dbReference type="CDD" id="cd08236">
    <property type="entry name" value="sugar_DH"/>
    <property type="match status" value="1"/>
</dbReference>
<dbReference type="SUPFAM" id="SSF51735">
    <property type="entry name" value="NAD(P)-binding Rossmann-fold domains"/>
    <property type="match status" value="1"/>
</dbReference>
<dbReference type="InterPro" id="IPR013154">
    <property type="entry name" value="ADH-like_N"/>
</dbReference>
<dbReference type="InterPro" id="IPR029752">
    <property type="entry name" value="D-isomer_DH_CS1"/>
</dbReference>
<accession>A0ABW4JD82</accession>
<dbReference type="InterPro" id="IPR013149">
    <property type="entry name" value="ADH-like_C"/>
</dbReference>
<dbReference type="PANTHER" id="PTHR43401:SF2">
    <property type="entry name" value="L-THREONINE 3-DEHYDROGENASE"/>
    <property type="match status" value="1"/>
</dbReference>
<organism evidence="6 7">
    <name type="scientific">Alicyclobacillus fodiniaquatilis</name>
    <dbReference type="NCBI Taxonomy" id="1661150"/>
    <lineage>
        <taxon>Bacteria</taxon>
        <taxon>Bacillati</taxon>
        <taxon>Bacillota</taxon>
        <taxon>Bacilli</taxon>
        <taxon>Bacillales</taxon>
        <taxon>Alicyclobacillaceae</taxon>
        <taxon>Alicyclobacillus</taxon>
    </lineage>
</organism>
<sequence>MKTMQAAVLHGKDDLRVETVPMPEIGDHDVLVKVMVTGICGSDLPRVLGDGAHFYPIVLGHEFAGLVDKIGAAVTDVQVGDRVAGAPLVPCRSCADCQKGNYAQCKHYTFIGSRIPGSWAEYVKLPAANIVKLPHKASFAEGALFEPSAVALHALRHIAYEGGQDVAILGGGNIGLLALQWARVLGAKSVTVFDIADARLTTAQKLGADYTLNTTAPDFKAACQTITAGQGFGVVLETAGAVAAMNLAFELAGNQAKVCFVGTASQDVTFDARLFELMNRKEFTLTGSWMSYSAPYPGEEWAMTSHFLTAGKLNLTDIVFQSMPLAEINQAFALYKTPGTVQGKILLRCAAE</sequence>
<evidence type="ECO:0000259" key="5">
    <source>
        <dbReference type="SMART" id="SM00829"/>
    </source>
</evidence>
<dbReference type="Pfam" id="PF08240">
    <property type="entry name" value="ADH_N"/>
    <property type="match status" value="1"/>
</dbReference>
<dbReference type="SMART" id="SM00829">
    <property type="entry name" value="PKS_ER"/>
    <property type="match status" value="1"/>
</dbReference>